<dbReference type="PANTHER" id="PTHR37984:SF5">
    <property type="entry name" value="PROTEIN NYNRIN-LIKE"/>
    <property type="match status" value="1"/>
</dbReference>
<dbReference type="AlphaFoldDB" id="A0A5D3BTY0"/>
<evidence type="ECO:0000256" key="3">
    <source>
        <dbReference type="ARBA" id="ARBA00022695"/>
    </source>
</evidence>
<dbReference type="EMBL" id="SSTD01015294">
    <property type="protein sequence ID" value="TYK03181.1"/>
    <property type="molecule type" value="Genomic_DNA"/>
</dbReference>
<dbReference type="Gene3D" id="3.10.10.10">
    <property type="entry name" value="HIV Type 1 Reverse Transcriptase, subunit A, domain 1"/>
    <property type="match status" value="1"/>
</dbReference>
<dbReference type="GO" id="GO:0015074">
    <property type="term" value="P:DNA integration"/>
    <property type="evidence" value="ECO:0007669"/>
    <property type="project" value="InterPro"/>
</dbReference>
<evidence type="ECO:0000256" key="4">
    <source>
        <dbReference type="ARBA" id="ARBA00022722"/>
    </source>
</evidence>
<evidence type="ECO:0000259" key="9">
    <source>
        <dbReference type="PROSITE" id="PS50878"/>
    </source>
</evidence>
<organism evidence="12 14">
    <name type="scientific">Cucumis melo var. makuwa</name>
    <name type="common">Oriental melon</name>
    <dbReference type="NCBI Taxonomy" id="1194695"/>
    <lineage>
        <taxon>Eukaryota</taxon>
        <taxon>Viridiplantae</taxon>
        <taxon>Streptophyta</taxon>
        <taxon>Embryophyta</taxon>
        <taxon>Tracheophyta</taxon>
        <taxon>Spermatophyta</taxon>
        <taxon>Magnoliopsida</taxon>
        <taxon>eudicotyledons</taxon>
        <taxon>Gunneridae</taxon>
        <taxon>Pentapetalae</taxon>
        <taxon>rosids</taxon>
        <taxon>fabids</taxon>
        <taxon>Cucurbitales</taxon>
        <taxon>Cucurbitaceae</taxon>
        <taxon>Benincaseae</taxon>
        <taxon>Cucumis</taxon>
    </lineage>
</organism>
<dbReference type="PANTHER" id="PTHR37984">
    <property type="entry name" value="PROTEIN CBG26694"/>
    <property type="match status" value="1"/>
</dbReference>
<evidence type="ECO:0000256" key="8">
    <source>
        <dbReference type="ARBA" id="ARBA00023268"/>
    </source>
</evidence>
<dbReference type="Proteomes" id="UP000321947">
    <property type="component" value="Unassembled WGS sequence"/>
</dbReference>
<dbReference type="GO" id="GO:0003676">
    <property type="term" value="F:nucleic acid binding"/>
    <property type="evidence" value="ECO:0007669"/>
    <property type="project" value="InterPro"/>
</dbReference>
<keyword evidence="8" id="KW-0511">Multifunctional enzyme</keyword>
<keyword evidence="4" id="KW-0540">Nuclease</keyword>
<dbReference type="InterPro" id="IPR043502">
    <property type="entry name" value="DNA/RNA_pol_sf"/>
</dbReference>
<sequence length="653" mass="75481">MKEGANPINVRPYRYGFHKKEEMEKLVKEMLNSGVIRPSNSPYSSPVLLVKKKDGSWRFCVDYRAVNNATIPDKFPISVVEELFDELCGATLFSKIDLKSGYHQIGMADEDVEKTTFRTHEGHYEFLVMPFGLTNAPATFQALMNTIFKPFLRKFVLVFFDDILVYSKNEADHVVHMGKVLSILQQHELYANQKKCHFAQKRIEYLGHVIFGEGVAVDQEKIRAISDWPQPTNIKEIRGFLGLTGYYRRFVRNYGAIVAPLTQLLKKGGFRWTEEATLAFDKLKSAMLSLSVLALPDFNKPFGIETDASGYGIGAILIQDRRPIAYYSHTLSKYGHFLPLKHPFTAKLVAELFVQEVVRLHGFPLSIVSDRDKIFLSHFWIELFRLSDTKLNKSTAYHPQSDGQTEVVNRGVETYLRCFCNEKPKEWVKWLPLAEYWYNTTFQRSIGMTPFQIVYGRQPPTILSYGSSLSKNSTAEEMLQERDVVLISLREHLRLAQEQMKVYADRKRRNVEFCVGDYVFLRIRPYRQVTVRSRRNEMLAPRFSGPYKIVEKVGPVAYRLPLPESSKIHPVFHEKKAVEYRKTVAGQWEVLVCWEGLPKHEATWESYDEMQLKYPTFHLEDKVAVGQEGWPVGFEDVKTTHPLQRGFGHQLLC</sequence>
<evidence type="ECO:0000256" key="6">
    <source>
        <dbReference type="ARBA" id="ARBA00022801"/>
    </source>
</evidence>
<feature type="domain" description="Integrase catalytic" evidence="10">
    <location>
        <begin position="292"/>
        <end position="458"/>
    </location>
</feature>
<accession>A0A5D3BTY0</accession>
<dbReference type="CDD" id="cd01647">
    <property type="entry name" value="RT_LTR"/>
    <property type="match status" value="1"/>
</dbReference>
<gene>
    <name evidence="12" type="ORF">E5676_scaffold11G00860</name>
    <name evidence="11" type="ORF">E6C27_scaffold186G00260</name>
</gene>
<dbReference type="GO" id="GO:0003964">
    <property type="term" value="F:RNA-directed DNA polymerase activity"/>
    <property type="evidence" value="ECO:0007669"/>
    <property type="project" value="UniProtKB-KW"/>
</dbReference>
<reference evidence="13 14" key="1">
    <citation type="submission" date="2019-08" db="EMBL/GenBank/DDBJ databases">
        <title>Draft genome sequences of two oriental melons (Cucumis melo L. var makuwa).</title>
        <authorList>
            <person name="Kwon S.-Y."/>
        </authorList>
    </citation>
    <scope>NUCLEOTIDE SEQUENCE [LARGE SCALE GENOMIC DNA]</scope>
    <source>
        <strain evidence="14">cv. Chang Bougi</strain>
        <strain evidence="13">cv. SW 3</strain>
        <tissue evidence="12">Leaf</tissue>
    </source>
</reference>
<dbReference type="InterPro" id="IPR050951">
    <property type="entry name" value="Retrovirus_Pol_polyprotein"/>
</dbReference>
<proteinExistence type="predicted"/>
<dbReference type="SUPFAM" id="SSF53098">
    <property type="entry name" value="Ribonuclease H-like"/>
    <property type="match status" value="1"/>
</dbReference>
<dbReference type="GO" id="GO:0008233">
    <property type="term" value="F:peptidase activity"/>
    <property type="evidence" value="ECO:0007669"/>
    <property type="project" value="UniProtKB-KW"/>
</dbReference>
<dbReference type="Gene3D" id="3.30.420.10">
    <property type="entry name" value="Ribonuclease H-like superfamily/Ribonuclease H"/>
    <property type="match status" value="1"/>
</dbReference>
<dbReference type="PROSITE" id="PS50878">
    <property type="entry name" value="RT_POL"/>
    <property type="match status" value="1"/>
</dbReference>
<evidence type="ECO:0000313" key="11">
    <source>
        <dbReference type="EMBL" id="KAA0056335.1"/>
    </source>
</evidence>
<dbReference type="InterPro" id="IPR056924">
    <property type="entry name" value="SH3_Tf2-1"/>
</dbReference>
<evidence type="ECO:0000256" key="5">
    <source>
        <dbReference type="ARBA" id="ARBA00022759"/>
    </source>
</evidence>
<keyword evidence="1" id="KW-0645">Protease</keyword>
<dbReference type="InterPro" id="IPR041577">
    <property type="entry name" value="RT_RNaseH_2"/>
</dbReference>
<dbReference type="Proteomes" id="UP000321393">
    <property type="component" value="Unassembled WGS sequence"/>
</dbReference>
<evidence type="ECO:0000313" key="14">
    <source>
        <dbReference type="Proteomes" id="UP000321947"/>
    </source>
</evidence>
<keyword evidence="3" id="KW-0548">Nucleotidyltransferase</keyword>
<dbReference type="InterPro" id="IPR012337">
    <property type="entry name" value="RNaseH-like_sf"/>
</dbReference>
<dbReference type="GO" id="GO:0004519">
    <property type="term" value="F:endonuclease activity"/>
    <property type="evidence" value="ECO:0007669"/>
    <property type="project" value="UniProtKB-KW"/>
</dbReference>
<dbReference type="Pfam" id="PF00078">
    <property type="entry name" value="RVT_1"/>
    <property type="match status" value="1"/>
</dbReference>
<dbReference type="InterPro" id="IPR043128">
    <property type="entry name" value="Rev_trsase/Diguanyl_cyclase"/>
</dbReference>
<dbReference type="InterPro" id="IPR000477">
    <property type="entry name" value="RT_dom"/>
</dbReference>
<dbReference type="GO" id="GO:0006508">
    <property type="term" value="P:proteolysis"/>
    <property type="evidence" value="ECO:0007669"/>
    <property type="project" value="UniProtKB-KW"/>
</dbReference>
<dbReference type="SUPFAM" id="SSF54160">
    <property type="entry name" value="Chromo domain-like"/>
    <property type="match status" value="1"/>
</dbReference>
<dbReference type="PROSITE" id="PS50994">
    <property type="entry name" value="INTEGRASE"/>
    <property type="match status" value="1"/>
</dbReference>
<dbReference type="InterPro" id="IPR036397">
    <property type="entry name" value="RNaseH_sf"/>
</dbReference>
<comment type="caution">
    <text evidence="12">The sequence shown here is derived from an EMBL/GenBank/DDBJ whole genome shotgun (WGS) entry which is preliminary data.</text>
</comment>
<dbReference type="Pfam" id="PF24626">
    <property type="entry name" value="SH3_Tf2-1"/>
    <property type="match status" value="1"/>
</dbReference>
<dbReference type="Gene3D" id="3.30.70.270">
    <property type="match status" value="2"/>
</dbReference>
<dbReference type="InterPro" id="IPR001584">
    <property type="entry name" value="Integrase_cat-core"/>
</dbReference>
<dbReference type="InterPro" id="IPR016197">
    <property type="entry name" value="Chromo-like_dom_sf"/>
</dbReference>
<dbReference type="Pfam" id="PF17919">
    <property type="entry name" value="RT_RNaseH_2"/>
    <property type="match status" value="1"/>
</dbReference>
<keyword evidence="6" id="KW-0378">Hydrolase</keyword>
<evidence type="ECO:0000313" key="12">
    <source>
        <dbReference type="EMBL" id="TYK03181.1"/>
    </source>
</evidence>
<evidence type="ECO:0000256" key="2">
    <source>
        <dbReference type="ARBA" id="ARBA00022679"/>
    </source>
</evidence>
<feature type="domain" description="Reverse transcriptase" evidence="9">
    <location>
        <begin position="31"/>
        <end position="210"/>
    </location>
</feature>
<dbReference type="SUPFAM" id="SSF56672">
    <property type="entry name" value="DNA/RNA polymerases"/>
    <property type="match status" value="1"/>
</dbReference>
<protein>
    <submittedName>
        <fullName evidence="12">Retrovirus-related Pol polyprotein from transposon 297 family</fullName>
    </submittedName>
</protein>
<evidence type="ECO:0000256" key="1">
    <source>
        <dbReference type="ARBA" id="ARBA00022670"/>
    </source>
</evidence>
<keyword evidence="5" id="KW-0255">Endonuclease</keyword>
<evidence type="ECO:0000256" key="7">
    <source>
        <dbReference type="ARBA" id="ARBA00022918"/>
    </source>
</evidence>
<name>A0A5D3BTY0_CUCMM</name>
<keyword evidence="7" id="KW-0695">RNA-directed DNA polymerase</keyword>
<evidence type="ECO:0000259" key="10">
    <source>
        <dbReference type="PROSITE" id="PS50994"/>
    </source>
</evidence>
<dbReference type="Gene3D" id="2.40.50.40">
    <property type="match status" value="1"/>
</dbReference>
<dbReference type="OrthoDB" id="2013610at2759"/>
<keyword evidence="2" id="KW-0808">Transferase</keyword>
<dbReference type="FunFam" id="3.30.70.270:FF:000020">
    <property type="entry name" value="Transposon Tf2-6 polyprotein-like Protein"/>
    <property type="match status" value="1"/>
</dbReference>
<dbReference type="EMBL" id="SSTE01007511">
    <property type="protein sequence ID" value="KAA0056335.1"/>
    <property type="molecule type" value="Genomic_DNA"/>
</dbReference>
<dbReference type="FunFam" id="3.10.10.10:FF:000007">
    <property type="entry name" value="Retrovirus-related Pol polyprotein from transposon 17.6-like Protein"/>
    <property type="match status" value="1"/>
</dbReference>
<evidence type="ECO:0000313" key="13">
    <source>
        <dbReference type="Proteomes" id="UP000321393"/>
    </source>
</evidence>